<dbReference type="PANTHER" id="PTHR11945:SF776">
    <property type="entry name" value="AGAMOUS-LIKE 50-RELATED"/>
    <property type="match status" value="1"/>
</dbReference>
<dbReference type="SMART" id="SM00432">
    <property type="entry name" value="MADS"/>
    <property type="match status" value="1"/>
</dbReference>
<dbReference type="Gene3D" id="3.40.1810.10">
    <property type="entry name" value="Transcription factor, MADS-box"/>
    <property type="match status" value="1"/>
</dbReference>
<evidence type="ECO:0000259" key="6">
    <source>
        <dbReference type="PROSITE" id="PS50066"/>
    </source>
</evidence>
<protein>
    <recommendedName>
        <fullName evidence="6">MADS-box domain-containing protein</fullName>
    </recommendedName>
</protein>
<dbReference type="InterPro" id="IPR036879">
    <property type="entry name" value="TF_MADSbox_sf"/>
</dbReference>
<reference evidence="7" key="1">
    <citation type="submission" date="2022-04" db="EMBL/GenBank/DDBJ databases">
        <title>A functionally conserved STORR gene fusion in Papaver species that diverged 16.8 million years ago.</title>
        <authorList>
            <person name="Catania T."/>
        </authorList>
    </citation>
    <scope>NUCLEOTIDE SEQUENCE</scope>
    <source>
        <strain evidence="7">S-188037</strain>
    </source>
</reference>
<dbReference type="EMBL" id="JAJJMB010002020">
    <property type="protein sequence ID" value="KAI3954006.1"/>
    <property type="molecule type" value="Genomic_DNA"/>
</dbReference>
<keyword evidence="3" id="KW-0238">DNA-binding</keyword>
<evidence type="ECO:0000313" key="7">
    <source>
        <dbReference type="EMBL" id="KAI3954006.1"/>
    </source>
</evidence>
<evidence type="ECO:0000256" key="3">
    <source>
        <dbReference type="ARBA" id="ARBA00023125"/>
    </source>
</evidence>
<keyword evidence="4" id="KW-0804">Transcription</keyword>
<organism evidence="7 8">
    <name type="scientific">Papaver atlanticum</name>
    <dbReference type="NCBI Taxonomy" id="357466"/>
    <lineage>
        <taxon>Eukaryota</taxon>
        <taxon>Viridiplantae</taxon>
        <taxon>Streptophyta</taxon>
        <taxon>Embryophyta</taxon>
        <taxon>Tracheophyta</taxon>
        <taxon>Spermatophyta</taxon>
        <taxon>Magnoliopsida</taxon>
        <taxon>Ranunculales</taxon>
        <taxon>Papaveraceae</taxon>
        <taxon>Papaveroideae</taxon>
        <taxon>Papaver</taxon>
    </lineage>
</organism>
<feature type="domain" description="MADS-box" evidence="6">
    <location>
        <begin position="1"/>
        <end position="48"/>
    </location>
</feature>
<evidence type="ECO:0000256" key="1">
    <source>
        <dbReference type="ARBA" id="ARBA00004123"/>
    </source>
</evidence>
<dbReference type="Pfam" id="PF00319">
    <property type="entry name" value="SRF-TF"/>
    <property type="match status" value="1"/>
</dbReference>
<dbReference type="CDD" id="cd00120">
    <property type="entry name" value="MADS"/>
    <property type="match status" value="1"/>
</dbReference>
<dbReference type="AlphaFoldDB" id="A0AAD4XT94"/>
<dbReference type="GO" id="GO:0005634">
    <property type="term" value="C:nucleus"/>
    <property type="evidence" value="ECO:0007669"/>
    <property type="project" value="UniProtKB-SubCell"/>
</dbReference>
<dbReference type="GO" id="GO:0046983">
    <property type="term" value="F:protein dimerization activity"/>
    <property type="evidence" value="ECO:0007669"/>
    <property type="project" value="InterPro"/>
</dbReference>
<evidence type="ECO:0000313" key="8">
    <source>
        <dbReference type="Proteomes" id="UP001202328"/>
    </source>
</evidence>
<evidence type="ECO:0000256" key="5">
    <source>
        <dbReference type="ARBA" id="ARBA00023242"/>
    </source>
</evidence>
<sequence length="270" mass="31024">MGRAKLKMEFIANKKNRKKTYSERLRTLKKSIYEFSELCGVDACMIIYDPDQDKPEICLENMNEVQRITKRYLQIPKEKRDKLILDDKKKERTREYDEMPMSRQVNGFSINQLEQLRSKLGSKIEILSEKIQSMDGVGAGMSNEAPQKEYPCYNPERASDHEPTTTTTWKSDTTALEPLSYTRPMDVILSDFPPMFFNNASDMMAPVTQPMSSFNFENFCSGGISNESNFSYTDAMDTQMMMLPSTGCREMEIGSHLGASPWFLQPSLLQ</sequence>
<evidence type="ECO:0000256" key="2">
    <source>
        <dbReference type="ARBA" id="ARBA00023015"/>
    </source>
</evidence>
<accession>A0AAD4XT94</accession>
<dbReference type="Proteomes" id="UP001202328">
    <property type="component" value="Unassembled WGS sequence"/>
</dbReference>
<comment type="caution">
    <text evidence="7">The sequence shown here is derived from an EMBL/GenBank/DDBJ whole genome shotgun (WGS) entry which is preliminary data.</text>
</comment>
<dbReference type="PANTHER" id="PTHR11945">
    <property type="entry name" value="MADS BOX PROTEIN"/>
    <property type="match status" value="1"/>
</dbReference>
<gene>
    <name evidence="7" type="ORF">MKW98_017830</name>
</gene>
<keyword evidence="5" id="KW-0539">Nucleus</keyword>
<dbReference type="SUPFAM" id="SSF55455">
    <property type="entry name" value="SRF-like"/>
    <property type="match status" value="1"/>
</dbReference>
<keyword evidence="2" id="KW-0805">Transcription regulation</keyword>
<proteinExistence type="predicted"/>
<keyword evidence="8" id="KW-1185">Reference proteome</keyword>
<evidence type="ECO:0000256" key="4">
    <source>
        <dbReference type="ARBA" id="ARBA00023163"/>
    </source>
</evidence>
<dbReference type="InterPro" id="IPR002100">
    <property type="entry name" value="TF_MADSbox"/>
</dbReference>
<comment type="subcellular location">
    <subcellularLocation>
        <location evidence="1">Nucleus</location>
    </subcellularLocation>
</comment>
<dbReference type="PROSITE" id="PS50066">
    <property type="entry name" value="MADS_BOX_2"/>
    <property type="match status" value="1"/>
</dbReference>
<name>A0AAD4XT94_9MAGN</name>
<dbReference type="GO" id="GO:0000981">
    <property type="term" value="F:DNA-binding transcription factor activity, RNA polymerase II-specific"/>
    <property type="evidence" value="ECO:0007669"/>
    <property type="project" value="TreeGrafter"/>
</dbReference>
<dbReference type="GO" id="GO:0000978">
    <property type="term" value="F:RNA polymerase II cis-regulatory region sequence-specific DNA binding"/>
    <property type="evidence" value="ECO:0007669"/>
    <property type="project" value="TreeGrafter"/>
</dbReference>